<evidence type="ECO:0000256" key="5">
    <source>
        <dbReference type="ARBA" id="ARBA00023136"/>
    </source>
</evidence>
<gene>
    <name evidence="7" type="ORF">OHC33_004374</name>
</gene>
<keyword evidence="3 6" id="KW-0812">Transmembrane</keyword>
<protein>
    <recommendedName>
        <fullName evidence="9">FUN14 family-domain-containing protein</fullName>
    </recommendedName>
</protein>
<feature type="transmembrane region" description="Helical" evidence="6">
    <location>
        <begin position="131"/>
        <end position="157"/>
    </location>
</feature>
<name>A0AAN8I8I4_9EURO</name>
<evidence type="ECO:0000256" key="4">
    <source>
        <dbReference type="ARBA" id="ARBA00022989"/>
    </source>
</evidence>
<reference evidence="7 8" key="1">
    <citation type="submission" date="2022-12" db="EMBL/GenBank/DDBJ databases">
        <title>Genomic features and morphological characterization of a novel Knufia sp. strain isolated from spacecraft assembly facility.</title>
        <authorList>
            <person name="Teixeira M."/>
            <person name="Chander A.M."/>
            <person name="Stajich J.E."/>
            <person name="Venkateswaran K."/>
        </authorList>
    </citation>
    <scope>NUCLEOTIDE SEQUENCE [LARGE SCALE GENOMIC DNA]</scope>
    <source>
        <strain evidence="7 8">FJI-L2-BK-P2</strain>
    </source>
</reference>
<dbReference type="Proteomes" id="UP001316803">
    <property type="component" value="Unassembled WGS sequence"/>
</dbReference>
<evidence type="ECO:0008006" key="9">
    <source>
        <dbReference type="Google" id="ProtNLM"/>
    </source>
</evidence>
<dbReference type="InterPro" id="IPR007014">
    <property type="entry name" value="FUN14"/>
</dbReference>
<dbReference type="AlphaFoldDB" id="A0AAN8I8I4"/>
<organism evidence="7 8">
    <name type="scientific">Knufia fluminis</name>
    <dbReference type="NCBI Taxonomy" id="191047"/>
    <lineage>
        <taxon>Eukaryota</taxon>
        <taxon>Fungi</taxon>
        <taxon>Dikarya</taxon>
        <taxon>Ascomycota</taxon>
        <taxon>Pezizomycotina</taxon>
        <taxon>Eurotiomycetes</taxon>
        <taxon>Chaetothyriomycetidae</taxon>
        <taxon>Chaetothyriales</taxon>
        <taxon>Trichomeriaceae</taxon>
        <taxon>Knufia</taxon>
    </lineage>
</organism>
<comment type="subcellular location">
    <subcellularLocation>
        <location evidence="1">Membrane</location>
    </subcellularLocation>
</comment>
<accession>A0AAN8I8I4</accession>
<keyword evidence="5 6" id="KW-0472">Membrane</keyword>
<evidence type="ECO:0000256" key="3">
    <source>
        <dbReference type="ARBA" id="ARBA00022692"/>
    </source>
</evidence>
<dbReference type="Pfam" id="PF04930">
    <property type="entry name" value="FUN14"/>
    <property type="match status" value="1"/>
</dbReference>
<keyword evidence="8" id="KW-1185">Reference proteome</keyword>
<keyword evidence="4 6" id="KW-1133">Transmembrane helix</keyword>
<proteinExistence type="inferred from homology"/>
<dbReference type="EMBL" id="JAKLMC020000008">
    <property type="protein sequence ID" value="KAK5954651.1"/>
    <property type="molecule type" value="Genomic_DNA"/>
</dbReference>
<sequence length="209" mass="22362">MLLRPALRPPPSCNIHTLGLTLTQTSTRTFATSPATLLSRRLPHQTLRTPLRTASLPSSSRHPLLLTTLGASALTIPFLTHSSTLNDASPSAPDFSTSAYSHGRDAKVPISKDGGRTLNPQAIKQISFGSLVGLGLGVLVSAFSRMLVLVVGVGVVVGQYAARKGYNIIPVERLQRHFKNVNLRSAINDNAAFKISFGLMFALTAFGEF</sequence>
<evidence type="ECO:0000256" key="6">
    <source>
        <dbReference type="SAM" id="Phobius"/>
    </source>
</evidence>
<evidence type="ECO:0000313" key="8">
    <source>
        <dbReference type="Proteomes" id="UP001316803"/>
    </source>
</evidence>
<comment type="similarity">
    <text evidence="2">Belongs to the FUN14 family.</text>
</comment>
<evidence type="ECO:0000256" key="1">
    <source>
        <dbReference type="ARBA" id="ARBA00004370"/>
    </source>
</evidence>
<evidence type="ECO:0000256" key="2">
    <source>
        <dbReference type="ARBA" id="ARBA00009160"/>
    </source>
</evidence>
<evidence type="ECO:0000313" key="7">
    <source>
        <dbReference type="EMBL" id="KAK5954651.1"/>
    </source>
</evidence>
<dbReference type="GO" id="GO:0016020">
    <property type="term" value="C:membrane"/>
    <property type="evidence" value="ECO:0007669"/>
    <property type="project" value="UniProtKB-SubCell"/>
</dbReference>
<comment type="caution">
    <text evidence="7">The sequence shown here is derived from an EMBL/GenBank/DDBJ whole genome shotgun (WGS) entry which is preliminary data.</text>
</comment>